<proteinExistence type="predicted"/>
<evidence type="ECO:0000313" key="2">
    <source>
        <dbReference type="Proteomes" id="UP000675047"/>
    </source>
</evidence>
<comment type="caution">
    <text evidence="1">The sequence shown here is derived from an EMBL/GenBank/DDBJ whole genome shotgun (WGS) entry which is preliminary data.</text>
</comment>
<organism evidence="1 2">
    <name type="scientific">Flavobacterium geliluteum</name>
    <dbReference type="NCBI Taxonomy" id="2816120"/>
    <lineage>
        <taxon>Bacteria</taxon>
        <taxon>Pseudomonadati</taxon>
        <taxon>Bacteroidota</taxon>
        <taxon>Flavobacteriia</taxon>
        <taxon>Flavobacteriales</taxon>
        <taxon>Flavobacteriaceae</taxon>
        <taxon>Flavobacterium</taxon>
    </lineage>
</organism>
<dbReference type="EMBL" id="JAGFBV010000047">
    <property type="protein sequence ID" value="MBP4140061.1"/>
    <property type="molecule type" value="Genomic_DNA"/>
</dbReference>
<evidence type="ECO:0008006" key="3">
    <source>
        <dbReference type="Google" id="ProtNLM"/>
    </source>
</evidence>
<dbReference type="AlphaFoldDB" id="A0A940XDR4"/>
<accession>A0A940XDR4</accession>
<dbReference type="Proteomes" id="UP000675047">
    <property type="component" value="Unassembled WGS sequence"/>
</dbReference>
<name>A0A940XDR4_9FLAO</name>
<reference evidence="1 2" key="1">
    <citation type="submission" date="2021-03" db="EMBL/GenBank/DDBJ databases">
        <title>Flavobacterium Flabelliformis Sp. Nov. And Flavobacterium Geliluteum Sp. Nov., Two Novel Multidrug Resistant Psychrophilic Species Isolated From Antarctica.</title>
        <authorList>
            <person name="Kralova S."/>
            <person name="Busse H.J."/>
            <person name="Bezdicek M."/>
            <person name="Nykrynova M."/>
            <person name="Kroupova E."/>
            <person name="Krsek D."/>
            <person name="Sedlacek I."/>
        </authorList>
    </citation>
    <scope>NUCLEOTIDE SEQUENCE [LARGE SCALE GENOMIC DNA]</scope>
    <source>
        <strain evidence="1 2">P7388</strain>
    </source>
</reference>
<keyword evidence="2" id="KW-1185">Reference proteome</keyword>
<sequence>MKKRILILYISLQLTSCTFPSYVFQERKMQTGLDFTSGKWLLNTVDAPYNVNAKLTQIIIKDFTQHLDTRLNYVPKTKGLFLPQNTPFNPTKKEIKNLKIGTNFDYFINVKALKSKQNLGAIDITPHRFRNESETSVIVQIEIYDLNNEEIIYSETVEGSVAISNNNNNDIIFSKSADGLIFGAYKRIKKDINKKSI</sequence>
<evidence type="ECO:0000313" key="1">
    <source>
        <dbReference type="EMBL" id="MBP4140061.1"/>
    </source>
</evidence>
<gene>
    <name evidence="1" type="ORF">J3495_18470</name>
</gene>
<protein>
    <recommendedName>
        <fullName evidence="3">Lipoprotein</fullName>
    </recommendedName>
</protein>
<dbReference type="RefSeq" id="WP_210668377.1">
    <property type="nucleotide sequence ID" value="NZ_JAGFBV010000047.1"/>
</dbReference>